<comment type="caution">
    <text evidence="2">The sequence shown here is derived from an EMBL/GenBank/DDBJ whole genome shotgun (WGS) entry which is preliminary data.</text>
</comment>
<protein>
    <recommendedName>
        <fullName evidence="1">Nucleoside phosphorylase domain-containing protein</fullName>
    </recommendedName>
</protein>
<dbReference type="GO" id="GO:0009116">
    <property type="term" value="P:nucleoside metabolic process"/>
    <property type="evidence" value="ECO:0007669"/>
    <property type="project" value="InterPro"/>
</dbReference>
<gene>
    <name evidence="2" type="ORF">QYM36_019652</name>
</gene>
<keyword evidence="3" id="KW-1185">Reference proteome</keyword>
<proteinExistence type="predicted"/>
<dbReference type="GO" id="GO:0008930">
    <property type="term" value="F:methylthioadenosine nucleosidase activity"/>
    <property type="evidence" value="ECO:0007669"/>
    <property type="project" value="TreeGrafter"/>
</dbReference>
<sequence length="229" mass="24882">MSSEARLFAGQRIKNAHITQVQNHLIYVSGMGDEKAEVATRKLIEQGAIALISWGTAGSLSPSATPGDLLLPETVITPDTTYRPDQSWRERLEKHLIDHQQPLNSAAILSGSGMVDHQKEKAELFQQTHCVAVDMESAAIARVASEFGIPFIVVRAVVDAHDQAIPDLATNAINAFGEVRAVQLSKGLISQPASLRDLIKLGRHFELASKTLKNVIQLCPESLCFPATE</sequence>
<dbReference type="PANTHER" id="PTHR46832:SF1">
    <property type="entry name" value="5'-METHYLTHIOADENOSINE_S-ADENOSYLHOMOCYSTEINE NUCLEOSIDASE"/>
    <property type="match status" value="1"/>
</dbReference>
<evidence type="ECO:0000313" key="3">
    <source>
        <dbReference type="Proteomes" id="UP001187531"/>
    </source>
</evidence>
<dbReference type="GO" id="GO:0005829">
    <property type="term" value="C:cytosol"/>
    <property type="evidence" value="ECO:0007669"/>
    <property type="project" value="TreeGrafter"/>
</dbReference>
<dbReference type="Pfam" id="PF01048">
    <property type="entry name" value="PNP_UDP_1"/>
    <property type="match status" value="1"/>
</dbReference>
<dbReference type="Gene3D" id="3.40.50.1580">
    <property type="entry name" value="Nucleoside phosphorylase domain"/>
    <property type="match status" value="1"/>
</dbReference>
<name>A0AA88H4X0_ARTSF</name>
<dbReference type="GO" id="GO:0019284">
    <property type="term" value="P:L-methionine salvage from S-adenosylmethionine"/>
    <property type="evidence" value="ECO:0007669"/>
    <property type="project" value="TreeGrafter"/>
</dbReference>
<dbReference type="Proteomes" id="UP001187531">
    <property type="component" value="Unassembled WGS sequence"/>
</dbReference>
<dbReference type="InterPro" id="IPR035994">
    <property type="entry name" value="Nucleoside_phosphorylase_sf"/>
</dbReference>
<dbReference type="AlphaFoldDB" id="A0AA88H4X0"/>
<organism evidence="2 3">
    <name type="scientific">Artemia franciscana</name>
    <name type="common">Brine shrimp</name>
    <name type="synonym">Artemia sanfranciscana</name>
    <dbReference type="NCBI Taxonomy" id="6661"/>
    <lineage>
        <taxon>Eukaryota</taxon>
        <taxon>Metazoa</taxon>
        <taxon>Ecdysozoa</taxon>
        <taxon>Arthropoda</taxon>
        <taxon>Crustacea</taxon>
        <taxon>Branchiopoda</taxon>
        <taxon>Anostraca</taxon>
        <taxon>Artemiidae</taxon>
        <taxon>Artemia</taxon>
    </lineage>
</organism>
<feature type="domain" description="Nucleoside phosphorylase" evidence="1">
    <location>
        <begin position="24"/>
        <end position="177"/>
    </location>
</feature>
<evidence type="ECO:0000259" key="1">
    <source>
        <dbReference type="Pfam" id="PF01048"/>
    </source>
</evidence>
<evidence type="ECO:0000313" key="2">
    <source>
        <dbReference type="EMBL" id="KAK2701690.1"/>
    </source>
</evidence>
<dbReference type="CDD" id="cd17768">
    <property type="entry name" value="adenosylhopane_nucleosidase_HpnG-like"/>
    <property type="match status" value="1"/>
</dbReference>
<dbReference type="EMBL" id="JAVRJZ010002296">
    <property type="protein sequence ID" value="KAK2701690.1"/>
    <property type="molecule type" value="Genomic_DNA"/>
</dbReference>
<dbReference type="GO" id="GO:0008782">
    <property type="term" value="F:adenosylhomocysteine nucleosidase activity"/>
    <property type="evidence" value="ECO:0007669"/>
    <property type="project" value="TreeGrafter"/>
</dbReference>
<dbReference type="PANTHER" id="PTHR46832">
    <property type="entry name" value="5'-METHYLTHIOADENOSINE/S-ADENOSYLHOMOCYSTEINE NUCLEOSIDASE"/>
    <property type="match status" value="1"/>
</dbReference>
<dbReference type="SUPFAM" id="SSF53167">
    <property type="entry name" value="Purine and uridine phosphorylases"/>
    <property type="match status" value="1"/>
</dbReference>
<dbReference type="InterPro" id="IPR000845">
    <property type="entry name" value="Nucleoside_phosphorylase_d"/>
</dbReference>
<accession>A0AA88H4X0</accession>
<reference evidence="2" key="1">
    <citation type="submission" date="2023-07" db="EMBL/GenBank/DDBJ databases">
        <title>Chromosome-level genome assembly of Artemia franciscana.</title>
        <authorList>
            <person name="Jo E."/>
        </authorList>
    </citation>
    <scope>NUCLEOTIDE SEQUENCE</scope>
    <source>
        <tissue evidence="2">Whole body</tissue>
    </source>
</reference>